<dbReference type="GO" id="GO:0003341">
    <property type="term" value="P:cilium movement"/>
    <property type="evidence" value="ECO:0007669"/>
    <property type="project" value="UniProtKB-ARBA"/>
</dbReference>
<evidence type="ECO:0000256" key="8">
    <source>
        <dbReference type="PROSITE-ProRule" id="PRU00221"/>
    </source>
</evidence>
<dbReference type="InterPro" id="IPR001680">
    <property type="entry name" value="WD40_rpt"/>
</dbReference>
<feature type="repeat" description="WD" evidence="8">
    <location>
        <begin position="198"/>
        <end position="232"/>
    </location>
</feature>
<dbReference type="PANTHER" id="PTHR14885:SF3">
    <property type="entry name" value="CILIA- AND FLAGELLA-ASSOCIATED PROTEIN 44"/>
    <property type="match status" value="1"/>
</dbReference>
<proteinExistence type="predicted"/>
<keyword evidence="10" id="KW-1185">Reference proteome</keyword>
<dbReference type="Gene3D" id="2.130.10.10">
    <property type="entry name" value="YVTN repeat-like/Quinoprotein amine dehydrogenase"/>
    <property type="match status" value="1"/>
</dbReference>
<evidence type="ECO:0000256" key="7">
    <source>
        <dbReference type="ARBA" id="ARBA00023273"/>
    </source>
</evidence>
<evidence type="ECO:0008006" key="11">
    <source>
        <dbReference type="Google" id="ProtNLM"/>
    </source>
</evidence>
<keyword evidence="2" id="KW-0963">Cytoplasm</keyword>
<evidence type="ECO:0000313" key="9">
    <source>
        <dbReference type="Ensembl" id="ENSLLTP00000000898.1"/>
    </source>
</evidence>
<comment type="subcellular location">
    <subcellularLocation>
        <location evidence="1">Cytoplasm</location>
        <location evidence="1">Cytoskeleton</location>
        <location evidence="1">Cilium axoneme</location>
    </subcellularLocation>
</comment>
<dbReference type="FunFam" id="2.130.10.10:FF:000547">
    <property type="entry name" value="Cilia- and flagella-associated protein 44"/>
    <property type="match status" value="1"/>
</dbReference>
<dbReference type="AlphaFoldDB" id="A0A8C5WN94"/>
<dbReference type="GO" id="GO:0005930">
    <property type="term" value="C:axoneme"/>
    <property type="evidence" value="ECO:0007669"/>
    <property type="project" value="UniProtKB-SubCell"/>
</dbReference>
<sequence>MTSKTRLLPTKNAIYHVVWDFETIDTADVVDDTGLVEMEHINELLVGKNVSLNFMMKIHERGEPYWYAQDFNGAIWKLDLSFSNVTRDPECLFTFHSGKIEAVSVSPVTYIMATTALDRSVRIYDYIGKVQMVDMKFKQGGTAITWAPTLVNPKGGIIAVGFQDGIVRIIELYNPKGLPVIAGRENVGDAALRLKQAFKPHVSVVTALAYERNGEVLATGSKDKTVFFFTVEDKYDPIGFISVPGPVEALQWSPHSHVNSKLLILCQNGIVVQVPAPDPMAYDAVTTYRIKDLPAEYFRFWSIKSRILREEEIKRREKIKEQKEKEKQQWIKEQLDQGKTLEEIEMPEEVLVEEEPLPEIYIPETPSPILCGFYSDPGRFWLSMSGLDKEKAADDIEDIYAYSIENAKQKKEYDQIMRAAEYKKLLKRQELILLRQEFQELLRINSELPKHMQLLREVC</sequence>
<evidence type="ECO:0000256" key="4">
    <source>
        <dbReference type="ARBA" id="ARBA00022737"/>
    </source>
</evidence>
<reference evidence="9" key="1">
    <citation type="submission" date="2025-08" db="UniProtKB">
        <authorList>
            <consortium name="Ensembl"/>
        </authorList>
    </citation>
    <scope>IDENTIFICATION</scope>
</reference>
<keyword evidence="3 8" id="KW-0853">WD repeat</keyword>
<evidence type="ECO:0000256" key="5">
    <source>
        <dbReference type="ARBA" id="ARBA00023054"/>
    </source>
</evidence>
<evidence type="ECO:0000256" key="6">
    <source>
        <dbReference type="ARBA" id="ARBA00023212"/>
    </source>
</evidence>
<organism evidence="9 10">
    <name type="scientific">Laticauda laticaudata</name>
    <name type="common">Blue-ringed sea krait</name>
    <name type="synonym">Blue-lipped sea krait</name>
    <dbReference type="NCBI Taxonomy" id="8630"/>
    <lineage>
        <taxon>Eukaryota</taxon>
        <taxon>Metazoa</taxon>
        <taxon>Chordata</taxon>
        <taxon>Craniata</taxon>
        <taxon>Vertebrata</taxon>
        <taxon>Euteleostomi</taxon>
        <taxon>Lepidosauria</taxon>
        <taxon>Squamata</taxon>
        <taxon>Bifurcata</taxon>
        <taxon>Unidentata</taxon>
        <taxon>Episquamata</taxon>
        <taxon>Toxicofera</taxon>
        <taxon>Serpentes</taxon>
        <taxon>Colubroidea</taxon>
        <taxon>Elapidae</taxon>
        <taxon>Laticaudinae</taxon>
        <taxon>Laticauda</taxon>
    </lineage>
</organism>
<dbReference type="SMART" id="SM00320">
    <property type="entry name" value="WD40"/>
    <property type="match status" value="2"/>
</dbReference>
<keyword evidence="7" id="KW-0966">Cell projection</keyword>
<dbReference type="Proteomes" id="UP000694406">
    <property type="component" value="Unplaced"/>
</dbReference>
<protein>
    <recommendedName>
        <fullName evidence="11">WD repeat-containing protein 52</fullName>
    </recommendedName>
</protein>
<dbReference type="InterPro" id="IPR036322">
    <property type="entry name" value="WD40_repeat_dom_sf"/>
</dbReference>
<dbReference type="SUPFAM" id="SSF50978">
    <property type="entry name" value="WD40 repeat-like"/>
    <property type="match status" value="1"/>
</dbReference>
<evidence type="ECO:0000256" key="1">
    <source>
        <dbReference type="ARBA" id="ARBA00004430"/>
    </source>
</evidence>
<dbReference type="Ensembl" id="ENSLLTT00000000929.1">
    <property type="protein sequence ID" value="ENSLLTP00000000898.1"/>
    <property type="gene ID" value="ENSLLTG00000000675.1"/>
</dbReference>
<evidence type="ECO:0000256" key="2">
    <source>
        <dbReference type="ARBA" id="ARBA00022490"/>
    </source>
</evidence>
<dbReference type="Pfam" id="PF00400">
    <property type="entry name" value="WD40"/>
    <property type="match status" value="2"/>
</dbReference>
<dbReference type="PANTHER" id="PTHR14885">
    <property type="entry name" value="CILIA- AND FLAGELLA-ASSOCIATED PROTEIN 43-RELATED"/>
    <property type="match status" value="1"/>
</dbReference>
<evidence type="ECO:0000313" key="10">
    <source>
        <dbReference type="Proteomes" id="UP000694406"/>
    </source>
</evidence>
<keyword evidence="6" id="KW-0206">Cytoskeleton</keyword>
<dbReference type="InterPro" id="IPR015943">
    <property type="entry name" value="WD40/YVTN_repeat-like_dom_sf"/>
</dbReference>
<accession>A0A8C5WN94</accession>
<dbReference type="PROSITE" id="PS50082">
    <property type="entry name" value="WD_REPEATS_2"/>
    <property type="match status" value="2"/>
</dbReference>
<evidence type="ECO:0000256" key="3">
    <source>
        <dbReference type="ARBA" id="ARBA00022574"/>
    </source>
</evidence>
<feature type="repeat" description="WD" evidence="8">
    <location>
        <begin position="93"/>
        <end position="125"/>
    </location>
</feature>
<keyword evidence="5" id="KW-0175">Coiled coil</keyword>
<reference evidence="9" key="2">
    <citation type="submission" date="2025-09" db="UniProtKB">
        <authorList>
            <consortium name="Ensembl"/>
        </authorList>
    </citation>
    <scope>IDENTIFICATION</scope>
</reference>
<dbReference type="GeneTree" id="ENSGT00940000161555"/>
<keyword evidence="4" id="KW-0677">Repeat</keyword>
<name>A0A8C5WN94_LATLA</name>